<accession>A0AAW2E7H6</accession>
<evidence type="ECO:0000256" key="1">
    <source>
        <dbReference type="SAM" id="MobiDB-lite"/>
    </source>
</evidence>
<feature type="region of interest" description="Disordered" evidence="1">
    <location>
        <begin position="130"/>
        <end position="150"/>
    </location>
</feature>
<dbReference type="AlphaFoldDB" id="A0AAW2E7H6"/>
<dbReference type="EMBL" id="JADYXP020000031">
    <property type="protein sequence ID" value="KAL0098930.1"/>
    <property type="molecule type" value="Genomic_DNA"/>
</dbReference>
<organism evidence="2 3">
    <name type="scientific">Cardiocondyla obscurior</name>
    <dbReference type="NCBI Taxonomy" id="286306"/>
    <lineage>
        <taxon>Eukaryota</taxon>
        <taxon>Metazoa</taxon>
        <taxon>Ecdysozoa</taxon>
        <taxon>Arthropoda</taxon>
        <taxon>Hexapoda</taxon>
        <taxon>Insecta</taxon>
        <taxon>Pterygota</taxon>
        <taxon>Neoptera</taxon>
        <taxon>Endopterygota</taxon>
        <taxon>Hymenoptera</taxon>
        <taxon>Apocrita</taxon>
        <taxon>Aculeata</taxon>
        <taxon>Formicoidea</taxon>
        <taxon>Formicidae</taxon>
        <taxon>Myrmicinae</taxon>
        <taxon>Cardiocondyla</taxon>
    </lineage>
</organism>
<evidence type="ECO:0000313" key="2">
    <source>
        <dbReference type="EMBL" id="KAL0098930.1"/>
    </source>
</evidence>
<reference evidence="2 3" key="1">
    <citation type="submission" date="2023-03" db="EMBL/GenBank/DDBJ databases">
        <title>High recombination rates correlate with genetic variation in Cardiocondyla obscurior ants.</title>
        <authorList>
            <person name="Errbii M."/>
        </authorList>
    </citation>
    <scope>NUCLEOTIDE SEQUENCE [LARGE SCALE GENOMIC DNA]</scope>
    <source>
        <strain evidence="2">Alpha-2009</strain>
        <tissue evidence="2">Whole body</tissue>
    </source>
</reference>
<dbReference type="Proteomes" id="UP001430953">
    <property type="component" value="Unassembled WGS sequence"/>
</dbReference>
<keyword evidence="3" id="KW-1185">Reference proteome</keyword>
<evidence type="ECO:0000313" key="3">
    <source>
        <dbReference type="Proteomes" id="UP001430953"/>
    </source>
</evidence>
<name>A0AAW2E7H6_9HYME</name>
<proteinExistence type="predicted"/>
<gene>
    <name evidence="2" type="ORF">PUN28_020838</name>
</gene>
<protein>
    <submittedName>
        <fullName evidence="2">Uncharacterized protein</fullName>
    </submittedName>
</protein>
<sequence length="252" mass="28459">MCVHNRRTGNSKARRPFVKKLWKANGCDTATFATDAYTEASKMLSDYEAYLRKEKYGKALKRKAAIKTEIRSPKVGENSEEVIFSGKVDDLANKISDDYTQFGNTKEEKDSIFVLISSITSVDHAKQRTPLEDPDFVTGKNVVGSSQEGGDTKVITRTKTKLPSLTSKGPDRITEAKKIEKLSFKNYNTVSGYMRGGAKNRAWTTYLVKGYAKIVETTCPRGPRITGQRARDARRITGFERIRSRMHRDWIN</sequence>
<comment type="caution">
    <text evidence="2">The sequence shown here is derived from an EMBL/GenBank/DDBJ whole genome shotgun (WGS) entry which is preliminary data.</text>
</comment>